<dbReference type="InterPro" id="IPR042448">
    <property type="entry name" value="CCNB1IP1"/>
</dbReference>
<reference evidence="2" key="1">
    <citation type="submission" date="2018-11" db="EMBL/GenBank/DDBJ databases">
        <authorList>
            <person name="Alioto T."/>
            <person name="Alioto T."/>
        </authorList>
    </citation>
    <scope>NUCLEOTIDE SEQUENCE</scope>
</reference>
<keyword evidence="2" id="KW-0808">Transferase</keyword>
<evidence type="ECO:0000256" key="1">
    <source>
        <dbReference type="SAM" id="MobiDB-lite"/>
    </source>
</evidence>
<keyword evidence="3" id="KW-1185">Reference proteome</keyword>
<dbReference type="GO" id="GO:0007131">
    <property type="term" value="P:reciprocal meiotic recombination"/>
    <property type="evidence" value="ECO:0007669"/>
    <property type="project" value="InterPro"/>
</dbReference>
<keyword evidence="2" id="KW-0012">Acyltransferase</keyword>
<dbReference type="Proteomes" id="UP000596742">
    <property type="component" value="Unassembled WGS sequence"/>
</dbReference>
<gene>
    <name evidence="2" type="ORF">MGAL_10B018498</name>
</gene>
<dbReference type="GO" id="GO:0061630">
    <property type="term" value="F:ubiquitin protein ligase activity"/>
    <property type="evidence" value="ECO:0007669"/>
    <property type="project" value="UniProtKB-EC"/>
</dbReference>
<comment type="caution">
    <text evidence="2">The sequence shown here is derived from an EMBL/GenBank/DDBJ whole genome shotgun (WGS) entry which is preliminary data.</text>
</comment>
<organism evidence="2 3">
    <name type="scientific">Mytilus galloprovincialis</name>
    <name type="common">Mediterranean mussel</name>
    <dbReference type="NCBI Taxonomy" id="29158"/>
    <lineage>
        <taxon>Eukaryota</taxon>
        <taxon>Metazoa</taxon>
        <taxon>Spiralia</taxon>
        <taxon>Lophotrochozoa</taxon>
        <taxon>Mollusca</taxon>
        <taxon>Bivalvia</taxon>
        <taxon>Autobranchia</taxon>
        <taxon>Pteriomorphia</taxon>
        <taxon>Mytilida</taxon>
        <taxon>Mytiloidea</taxon>
        <taxon>Mytilidae</taxon>
        <taxon>Mytilinae</taxon>
        <taxon>Mytilus</taxon>
    </lineage>
</organism>
<dbReference type="GO" id="GO:0000795">
    <property type="term" value="C:synaptonemal complex"/>
    <property type="evidence" value="ECO:0007669"/>
    <property type="project" value="InterPro"/>
</dbReference>
<dbReference type="EMBL" id="UYJE01005909">
    <property type="protein sequence ID" value="VDI41561.1"/>
    <property type="molecule type" value="Genomic_DNA"/>
</dbReference>
<evidence type="ECO:0000313" key="2">
    <source>
        <dbReference type="EMBL" id="VDI41561.1"/>
    </source>
</evidence>
<protein>
    <submittedName>
        <fullName evidence="2">E3 ubiquitin-protein ligase CCNP1IP1</fullName>
        <ecNumber evidence="2">2.3.2.27</ecNumber>
    </submittedName>
</protein>
<dbReference type="AlphaFoldDB" id="A0A8B6EZJ3"/>
<dbReference type="OrthoDB" id="441210at2759"/>
<sequence>MDTDLICNFKKCRKRLNTFAWVTSCSHIFCDEDGTKEFNKCYKCPACETRLATNLDIIRIDLQPSEQYKSMVLAGQKPEVIMEICTRALSFWTYQAHQEMTYQEHVTEKVKDKCAQLEQYYEQIVSQTQSEIASLKKLYSDSKKNLDSISKKFHEVSEKLIQKSRQYQKLQSNYESLRRRSVSASVFEAGDSGKDVPKNFTIPLSSGDGFLQKESSRSSSRSSSPVQRKFVMFPRATPDHAIQNKFTLPLGTPTK</sequence>
<proteinExistence type="predicted"/>
<feature type="region of interest" description="Disordered" evidence="1">
    <location>
        <begin position="207"/>
        <end position="229"/>
    </location>
</feature>
<evidence type="ECO:0000313" key="3">
    <source>
        <dbReference type="Proteomes" id="UP000596742"/>
    </source>
</evidence>
<dbReference type="EC" id="2.3.2.27" evidence="2"/>
<accession>A0A8B6EZJ3</accession>
<dbReference type="PANTHER" id="PTHR14305:SF0">
    <property type="entry name" value="E3 UBIQUITIN-PROTEIN LIGASE CCNB1IP1"/>
    <property type="match status" value="1"/>
</dbReference>
<dbReference type="PANTHER" id="PTHR14305">
    <property type="entry name" value="E3 UBIQUITIN-PROTEIN LIGASE CCNB1IP1"/>
    <property type="match status" value="1"/>
</dbReference>
<name>A0A8B6EZJ3_MYTGA</name>